<evidence type="ECO:0000313" key="1">
    <source>
        <dbReference type="EMBL" id="KAJ3497027.1"/>
    </source>
</evidence>
<comment type="caution">
    <text evidence="1">The sequence shown here is derived from an EMBL/GenBank/DDBJ whole genome shotgun (WGS) entry which is preliminary data.</text>
</comment>
<dbReference type="EMBL" id="JANAKD010000143">
    <property type="protein sequence ID" value="KAJ3497027.1"/>
    <property type="molecule type" value="Genomic_DNA"/>
</dbReference>
<sequence>MYQLTFGGQTRITIPAGGDVVSDPVSLTTSVHQELTVSLYLAKGQIGKNTTAHDKAHTTTWVAAGDQTTHASLSKGTPTTHWYYLAEIQGQLPSTSTALICVGDSITDGTGSGNNDNNRWVDELFRRMQSNPETNNIAVLNAGIGSNHLITTLGEGPTAVEGIKGIIVQPGVRYVALLDGVNDIGHTVATDAGLNTLHSQMTRAIEEIISEVHPAGLVIFGGTLTPSFVDPPYSGSPSTSANPNRAALRDRLNKWILSESKFDHVVDYAAAVANKTKPDQYQDRYA</sequence>
<evidence type="ECO:0000313" key="2">
    <source>
        <dbReference type="Proteomes" id="UP001148737"/>
    </source>
</evidence>
<keyword evidence="2" id="KW-1185">Reference proteome</keyword>
<organism evidence="1 2">
    <name type="scientific">Lecanicillium saksenae</name>
    <dbReference type="NCBI Taxonomy" id="468837"/>
    <lineage>
        <taxon>Eukaryota</taxon>
        <taxon>Fungi</taxon>
        <taxon>Dikarya</taxon>
        <taxon>Ascomycota</taxon>
        <taxon>Pezizomycotina</taxon>
        <taxon>Sordariomycetes</taxon>
        <taxon>Hypocreomycetidae</taxon>
        <taxon>Hypocreales</taxon>
        <taxon>Cordycipitaceae</taxon>
        <taxon>Lecanicillium</taxon>
    </lineage>
</organism>
<protein>
    <submittedName>
        <fullName evidence="1">Uncharacterized protein</fullName>
    </submittedName>
</protein>
<name>A0ACC1R2S7_9HYPO</name>
<proteinExistence type="predicted"/>
<gene>
    <name evidence="1" type="ORF">NLG97_g2211</name>
</gene>
<accession>A0ACC1R2S7</accession>
<dbReference type="Proteomes" id="UP001148737">
    <property type="component" value="Unassembled WGS sequence"/>
</dbReference>
<reference evidence="1" key="1">
    <citation type="submission" date="2022-07" db="EMBL/GenBank/DDBJ databases">
        <title>Genome Sequence of Lecanicillium saksenae.</title>
        <authorList>
            <person name="Buettner E."/>
        </authorList>
    </citation>
    <scope>NUCLEOTIDE SEQUENCE</scope>
    <source>
        <strain evidence="1">VT-O1</strain>
    </source>
</reference>